<dbReference type="FunFam" id="3.40.50.2000:FF:000021">
    <property type="entry name" value="UDP-glucuronosyltransferase"/>
    <property type="match status" value="1"/>
</dbReference>
<comment type="subcellular location">
    <subcellularLocation>
        <location evidence="5">Membrane</location>
        <topology evidence="5">Single-pass membrane protein</topology>
    </subcellularLocation>
</comment>
<evidence type="ECO:0000256" key="3">
    <source>
        <dbReference type="ARBA" id="ARBA00022679"/>
    </source>
</evidence>
<dbReference type="EnsemblMetazoa" id="CapteT161256">
    <property type="protein sequence ID" value="CapteP161256"/>
    <property type="gene ID" value="CapteG161256"/>
</dbReference>
<evidence type="ECO:0000256" key="2">
    <source>
        <dbReference type="ARBA" id="ARBA00022676"/>
    </source>
</evidence>
<comment type="catalytic activity">
    <reaction evidence="5">
        <text>glucuronate acceptor + UDP-alpha-D-glucuronate = acceptor beta-D-glucuronoside + UDP + H(+)</text>
        <dbReference type="Rhea" id="RHEA:21032"/>
        <dbReference type="ChEBI" id="CHEBI:15378"/>
        <dbReference type="ChEBI" id="CHEBI:58052"/>
        <dbReference type="ChEBI" id="CHEBI:58223"/>
        <dbReference type="ChEBI" id="CHEBI:132367"/>
        <dbReference type="ChEBI" id="CHEBI:132368"/>
        <dbReference type="EC" id="2.4.1.17"/>
    </reaction>
</comment>
<reference evidence="8" key="1">
    <citation type="submission" date="2012-12" db="EMBL/GenBank/DDBJ databases">
        <authorList>
            <person name="Hellsten U."/>
            <person name="Grimwood J."/>
            <person name="Chapman J.A."/>
            <person name="Shapiro H."/>
            <person name="Aerts A."/>
            <person name="Otillar R.P."/>
            <person name="Terry A.Y."/>
            <person name="Boore J.L."/>
            <person name="Simakov O."/>
            <person name="Marletaz F."/>
            <person name="Cho S.-J."/>
            <person name="Edsinger-Gonzales E."/>
            <person name="Havlak P."/>
            <person name="Kuo D.-H."/>
            <person name="Larsson T."/>
            <person name="Lv J."/>
            <person name="Arendt D."/>
            <person name="Savage R."/>
            <person name="Osoegawa K."/>
            <person name="de Jong P."/>
            <person name="Lindberg D.R."/>
            <person name="Seaver E.C."/>
            <person name="Weisblat D.A."/>
            <person name="Putnam N.H."/>
            <person name="Grigoriev I.V."/>
            <person name="Rokhsar D.S."/>
        </authorList>
    </citation>
    <scope>NUCLEOTIDE SEQUENCE</scope>
    <source>
        <strain evidence="8">I ESC-2004</strain>
    </source>
</reference>
<dbReference type="EC" id="2.4.1.17" evidence="5"/>
<dbReference type="OMA" id="FIVCPPY"/>
<sequence length="523" mass="59150">MSQTGLILVVVLVCVVSMATEAKRILLLSYPMKSHTNEMRSIGEELIRQGHEVYGALPPTYPGLEEMQSSTKVQYIIYKMAVPDLYTGFDADSVPSEAMEDYIKITFMEDLLYNVEPYFPASAPCINTLSDQDLFQKLSGLHFDLALIDGFMQSRCFYVLAYRLGIPYVTLVTQYEPWLQRNPALPSFVPFPVGTGDYGYTDRMTFWQRLYNTYILFKWSGYPGVEYLSDDLVTKYAPEVPAVTLNHLAHQSLLWLLNTDLLLDFARPQMPNMVEVGGLTTRPARGIPSELDEFVSGAEHGVIIVSFSSWGASLPNRMIKSFLEAFKKVPQRVVWANPHSELTDVPDHIKIMEWIPQNDLLGHNNTKLFITHCGANGQFEALYHAVPMVAMPMFGDQPYNAMRAERKGIATRLDLLTFTPADLVEAIKQTIDGDSQKKIQKLSKIFKSRPLTPVQRSVDWIGHILEHGGEHLHSYALDMPAYQYLMLDILAFVVAVFLGVSFLVCCLIRVVCFRGDSRKTKTE</sequence>
<keyword evidence="5" id="KW-1133">Transmembrane helix</keyword>
<gene>
    <name evidence="6" type="ORF">CAPTEDRAFT_161256</name>
</gene>
<dbReference type="PANTHER" id="PTHR48043">
    <property type="entry name" value="EG:EG0003.4 PROTEIN-RELATED"/>
    <property type="match status" value="1"/>
</dbReference>
<dbReference type="GO" id="GO:0015020">
    <property type="term" value="F:glucuronosyltransferase activity"/>
    <property type="evidence" value="ECO:0007669"/>
    <property type="project" value="UniProtKB-EC"/>
</dbReference>
<accession>R7TRL2</accession>
<reference evidence="7" key="3">
    <citation type="submission" date="2015-06" db="UniProtKB">
        <authorList>
            <consortium name="EnsemblMetazoa"/>
        </authorList>
    </citation>
    <scope>IDENTIFICATION</scope>
</reference>
<keyword evidence="2 4" id="KW-0328">Glycosyltransferase</keyword>
<evidence type="ECO:0000313" key="8">
    <source>
        <dbReference type="Proteomes" id="UP000014760"/>
    </source>
</evidence>
<dbReference type="EMBL" id="KB308885">
    <property type="protein sequence ID" value="ELT96217.1"/>
    <property type="molecule type" value="Genomic_DNA"/>
</dbReference>
<proteinExistence type="inferred from homology"/>
<protein>
    <recommendedName>
        <fullName evidence="5">UDP-glucuronosyltransferase</fullName>
        <ecNumber evidence="5">2.4.1.17</ecNumber>
    </recommendedName>
</protein>
<dbReference type="Proteomes" id="UP000014760">
    <property type="component" value="Unassembled WGS sequence"/>
</dbReference>
<dbReference type="InterPro" id="IPR035595">
    <property type="entry name" value="UDP_glycos_trans_CS"/>
</dbReference>
<dbReference type="Pfam" id="PF00201">
    <property type="entry name" value="UDPGT"/>
    <property type="match status" value="1"/>
</dbReference>
<dbReference type="SUPFAM" id="SSF53756">
    <property type="entry name" value="UDP-Glycosyltransferase/glycogen phosphorylase"/>
    <property type="match status" value="1"/>
</dbReference>
<dbReference type="InterPro" id="IPR002213">
    <property type="entry name" value="UDP_glucos_trans"/>
</dbReference>
<evidence type="ECO:0000256" key="5">
    <source>
        <dbReference type="RuleBase" id="RU362059"/>
    </source>
</evidence>
<comment type="similarity">
    <text evidence="1 4">Belongs to the UDP-glycosyltransferase family.</text>
</comment>
<dbReference type="Gene3D" id="3.40.50.2000">
    <property type="entry name" value="Glycogen Phosphorylase B"/>
    <property type="match status" value="2"/>
</dbReference>
<dbReference type="PROSITE" id="PS00375">
    <property type="entry name" value="UDPGT"/>
    <property type="match status" value="1"/>
</dbReference>
<dbReference type="AlphaFoldDB" id="R7TRL2"/>
<dbReference type="HOGENOM" id="CLU_012949_3_2_1"/>
<reference evidence="6 8" key="2">
    <citation type="journal article" date="2013" name="Nature">
        <title>Insights into bilaterian evolution from three spiralian genomes.</title>
        <authorList>
            <person name="Simakov O."/>
            <person name="Marletaz F."/>
            <person name="Cho S.J."/>
            <person name="Edsinger-Gonzales E."/>
            <person name="Havlak P."/>
            <person name="Hellsten U."/>
            <person name="Kuo D.H."/>
            <person name="Larsson T."/>
            <person name="Lv J."/>
            <person name="Arendt D."/>
            <person name="Savage R."/>
            <person name="Osoegawa K."/>
            <person name="de Jong P."/>
            <person name="Grimwood J."/>
            <person name="Chapman J.A."/>
            <person name="Shapiro H."/>
            <person name="Aerts A."/>
            <person name="Otillar R.P."/>
            <person name="Terry A.Y."/>
            <person name="Boore J.L."/>
            <person name="Grigoriev I.V."/>
            <person name="Lindberg D.R."/>
            <person name="Seaver E.C."/>
            <person name="Weisblat D.A."/>
            <person name="Putnam N.H."/>
            <person name="Rokhsar D.S."/>
        </authorList>
    </citation>
    <scope>NUCLEOTIDE SEQUENCE</scope>
    <source>
        <strain evidence="6 8">I ESC-2004</strain>
    </source>
</reference>
<feature type="chain" id="PRO_5008452532" description="UDP-glucuronosyltransferase" evidence="5">
    <location>
        <begin position="23"/>
        <end position="523"/>
    </location>
</feature>
<dbReference type="EMBL" id="AMQN01002299">
    <property type="status" value="NOT_ANNOTATED_CDS"/>
    <property type="molecule type" value="Genomic_DNA"/>
</dbReference>
<feature type="transmembrane region" description="Helical" evidence="5">
    <location>
        <begin position="489"/>
        <end position="512"/>
    </location>
</feature>
<dbReference type="GO" id="GO:0016020">
    <property type="term" value="C:membrane"/>
    <property type="evidence" value="ECO:0007669"/>
    <property type="project" value="UniProtKB-SubCell"/>
</dbReference>
<feature type="signal peptide" evidence="5">
    <location>
        <begin position="1"/>
        <end position="22"/>
    </location>
</feature>
<keyword evidence="5" id="KW-0812">Transmembrane</keyword>
<evidence type="ECO:0000256" key="1">
    <source>
        <dbReference type="ARBA" id="ARBA00009995"/>
    </source>
</evidence>
<organism evidence="6">
    <name type="scientific">Capitella teleta</name>
    <name type="common">Polychaete worm</name>
    <dbReference type="NCBI Taxonomy" id="283909"/>
    <lineage>
        <taxon>Eukaryota</taxon>
        <taxon>Metazoa</taxon>
        <taxon>Spiralia</taxon>
        <taxon>Lophotrochozoa</taxon>
        <taxon>Annelida</taxon>
        <taxon>Polychaeta</taxon>
        <taxon>Sedentaria</taxon>
        <taxon>Scolecida</taxon>
        <taxon>Capitellidae</taxon>
        <taxon>Capitella</taxon>
    </lineage>
</organism>
<name>R7TRL2_CAPTE</name>
<evidence type="ECO:0000313" key="6">
    <source>
        <dbReference type="EMBL" id="ELT96217.1"/>
    </source>
</evidence>
<dbReference type="OrthoDB" id="6280089at2759"/>
<keyword evidence="5" id="KW-0472">Membrane</keyword>
<dbReference type="FunCoup" id="R7TRL2">
    <property type="interactions" value="336"/>
</dbReference>
<dbReference type="STRING" id="283909.R7TRL2"/>
<evidence type="ECO:0000313" key="7">
    <source>
        <dbReference type="EnsemblMetazoa" id="CapteP161256"/>
    </source>
</evidence>
<dbReference type="InterPro" id="IPR050271">
    <property type="entry name" value="UDP-glycosyltransferase"/>
</dbReference>
<keyword evidence="5" id="KW-0732">Signal</keyword>
<keyword evidence="8" id="KW-1185">Reference proteome</keyword>
<evidence type="ECO:0000256" key="4">
    <source>
        <dbReference type="RuleBase" id="RU003718"/>
    </source>
</evidence>
<dbReference type="PANTHER" id="PTHR48043:SF145">
    <property type="entry name" value="FI06409P-RELATED"/>
    <property type="match status" value="1"/>
</dbReference>
<keyword evidence="3 4" id="KW-0808">Transferase</keyword>
<dbReference type="CDD" id="cd03784">
    <property type="entry name" value="GT1_Gtf-like"/>
    <property type="match status" value="1"/>
</dbReference>